<evidence type="ECO:0000313" key="2">
    <source>
        <dbReference type="EMBL" id="KAK2078233.1"/>
    </source>
</evidence>
<evidence type="ECO:0000256" key="1">
    <source>
        <dbReference type="SAM" id="MobiDB-lite"/>
    </source>
</evidence>
<sequence>MKPSTHFVVDSKAACQSTCESKVVGTSNTIDPETYTFIICCMRRRNKVQEGNAEMMSHRWRIDREFKSERLAQKGGASSVTQDALRRAREARMAEVTPPPAAYGPATSMPVVATSTVSDRSIPGFSTPASKAPELASAGSRTWRNSASLAQRDQTPASAPRTAGSSVSGGLSSARRDGSPPQRYATEPVDEDPDKQLMESKDYSSPEEPSKTKSGRNLSKLFGAKK</sequence>
<feature type="compositionally biased region" description="Basic and acidic residues" evidence="1">
    <location>
        <begin position="194"/>
        <end position="211"/>
    </location>
</feature>
<proteinExistence type="predicted"/>
<organism evidence="2 3">
    <name type="scientific">Prototheca wickerhamii</name>
    <dbReference type="NCBI Taxonomy" id="3111"/>
    <lineage>
        <taxon>Eukaryota</taxon>
        <taxon>Viridiplantae</taxon>
        <taxon>Chlorophyta</taxon>
        <taxon>core chlorophytes</taxon>
        <taxon>Trebouxiophyceae</taxon>
        <taxon>Chlorellales</taxon>
        <taxon>Chlorellaceae</taxon>
        <taxon>Prototheca</taxon>
    </lineage>
</organism>
<dbReference type="Proteomes" id="UP001255856">
    <property type="component" value="Unassembled WGS sequence"/>
</dbReference>
<dbReference type="AlphaFoldDB" id="A0AAD9IH82"/>
<accession>A0AAD9IH82</accession>
<dbReference type="EMBL" id="JASFZW010000005">
    <property type="protein sequence ID" value="KAK2078233.1"/>
    <property type="molecule type" value="Genomic_DNA"/>
</dbReference>
<feature type="region of interest" description="Disordered" evidence="1">
    <location>
        <begin position="73"/>
        <end position="107"/>
    </location>
</feature>
<protein>
    <submittedName>
        <fullName evidence="2">Uncharacterized protein</fullName>
    </submittedName>
</protein>
<feature type="compositionally biased region" description="Polar residues" evidence="1">
    <location>
        <begin position="139"/>
        <end position="157"/>
    </location>
</feature>
<feature type="compositionally biased region" description="Basic and acidic residues" evidence="1">
    <location>
        <begin position="84"/>
        <end position="93"/>
    </location>
</feature>
<comment type="caution">
    <text evidence="2">The sequence shown here is derived from an EMBL/GenBank/DDBJ whole genome shotgun (WGS) entry which is preliminary data.</text>
</comment>
<feature type="region of interest" description="Disordered" evidence="1">
    <location>
        <begin position="121"/>
        <end position="226"/>
    </location>
</feature>
<gene>
    <name evidence="2" type="ORF">QBZ16_004102</name>
</gene>
<name>A0AAD9IH82_PROWI</name>
<evidence type="ECO:0000313" key="3">
    <source>
        <dbReference type="Proteomes" id="UP001255856"/>
    </source>
</evidence>
<reference evidence="2" key="1">
    <citation type="submission" date="2021-01" db="EMBL/GenBank/DDBJ databases">
        <authorList>
            <person name="Eckstrom K.M.E."/>
        </authorList>
    </citation>
    <scope>NUCLEOTIDE SEQUENCE</scope>
    <source>
        <strain evidence="2">UVCC 0001</strain>
    </source>
</reference>
<keyword evidence="3" id="KW-1185">Reference proteome</keyword>
<feature type="compositionally biased region" description="Low complexity" evidence="1">
    <location>
        <begin position="164"/>
        <end position="173"/>
    </location>
</feature>